<feature type="transmembrane region" description="Helical" evidence="1">
    <location>
        <begin position="50"/>
        <end position="70"/>
    </location>
</feature>
<evidence type="ECO:0000256" key="1">
    <source>
        <dbReference type="SAM" id="Phobius"/>
    </source>
</evidence>
<evidence type="ECO:0000313" key="2">
    <source>
        <dbReference type="EMBL" id="MFD2458674.1"/>
    </source>
</evidence>
<organism evidence="2 3">
    <name type="scientific">Amycolatopsis samaneae</name>
    <dbReference type="NCBI Taxonomy" id="664691"/>
    <lineage>
        <taxon>Bacteria</taxon>
        <taxon>Bacillati</taxon>
        <taxon>Actinomycetota</taxon>
        <taxon>Actinomycetes</taxon>
        <taxon>Pseudonocardiales</taxon>
        <taxon>Pseudonocardiaceae</taxon>
        <taxon>Amycolatopsis</taxon>
    </lineage>
</organism>
<accession>A0ABW5GGY3</accession>
<name>A0ABW5GGY3_9PSEU</name>
<proteinExistence type="predicted"/>
<comment type="caution">
    <text evidence="2">The sequence shown here is derived from an EMBL/GenBank/DDBJ whole genome shotgun (WGS) entry which is preliminary data.</text>
</comment>
<keyword evidence="3" id="KW-1185">Reference proteome</keyword>
<reference evidence="3" key="1">
    <citation type="journal article" date="2019" name="Int. J. Syst. Evol. Microbiol.">
        <title>The Global Catalogue of Microorganisms (GCM) 10K type strain sequencing project: providing services to taxonomists for standard genome sequencing and annotation.</title>
        <authorList>
            <consortium name="The Broad Institute Genomics Platform"/>
            <consortium name="The Broad Institute Genome Sequencing Center for Infectious Disease"/>
            <person name="Wu L."/>
            <person name="Ma J."/>
        </authorList>
    </citation>
    <scope>NUCLEOTIDE SEQUENCE [LARGE SCALE GENOMIC DNA]</scope>
    <source>
        <strain evidence="3">CGMCC 4.7643</strain>
    </source>
</reference>
<dbReference type="RefSeq" id="WP_345387568.1">
    <property type="nucleotide sequence ID" value="NZ_BAABHG010000002.1"/>
</dbReference>
<dbReference type="Proteomes" id="UP001597419">
    <property type="component" value="Unassembled WGS sequence"/>
</dbReference>
<gene>
    <name evidence="2" type="ORF">ACFSYJ_08685</name>
</gene>
<sequence>MGTKLPPRTTGEKIGLLFMVILGVVVGVIFGAISGSIVAAAAQLNEVHQIVWILLLSVLGVAIAVPFMIYQADEPRRRKAARNARSVSGIAPPVGTAEWYLWKQDLERNYPWGKL</sequence>
<keyword evidence="1" id="KW-0472">Membrane</keyword>
<dbReference type="EMBL" id="JBHUKU010000004">
    <property type="protein sequence ID" value="MFD2458674.1"/>
    <property type="molecule type" value="Genomic_DNA"/>
</dbReference>
<keyword evidence="1" id="KW-0812">Transmembrane</keyword>
<evidence type="ECO:0000313" key="3">
    <source>
        <dbReference type="Proteomes" id="UP001597419"/>
    </source>
</evidence>
<keyword evidence="1" id="KW-1133">Transmembrane helix</keyword>
<protein>
    <submittedName>
        <fullName evidence="2">Uncharacterized protein</fullName>
    </submittedName>
</protein>
<feature type="transmembrane region" description="Helical" evidence="1">
    <location>
        <begin position="16"/>
        <end position="44"/>
    </location>
</feature>